<dbReference type="Proteomes" id="UP000001937">
    <property type="component" value="Chromosome"/>
</dbReference>
<keyword evidence="5" id="KW-1185">Reference proteome</keyword>
<protein>
    <recommendedName>
        <fullName evidence="3">SAF domain-containing protein</fullName>
    </recommendedName>
</protein>
<proteinExistence type="predicted"/>
<gene>
    <name evidence="4" type="ordered locus">Francci3_3333</name>
</gene>
<feature type="domain" description="SAF" evidence="3">
    <location>
        <begin position="58"/>
        <end position="123"/>
    </location>
</feature>
<organism evidence="4 5">
    <name type="scientific">Frankia casuarinae (strain DSM 45818 / CECT 9043 / HFP020203 / CcI3)</name>
    <dbReference type="NCBI Taxonomy" id="106370"/>
    <lineage>
        <taxon>Bacteria</taxon>
        <taxon>Bacillati</taxon>
        <taxon>Actinomycetota</taxon>
        <taxon>Actinomycetes</taxon>
        <taxon>Frankiales</taxon>
        <taxon>Frankiaceae</taxon>
        <taxon>Frankia</taxon>
    </lineage>
</organism>
<accession>Q2J7Q2</accession>
<dbReference type="InterPro" id="IPR013974">
    <property type="entry name" value="SAF"/>
</dbReference>
<dbReference type="OrthoDB" id="3218456at2"/>
<feature type="transmembrane region" description="Helical" evidence="2">
    <location>
        <begin position="30"/>
        <end position="50"/>
    </location>
</feature>
<keyword evidence="2" id="KW-0472">Membrane</keyword>
<evidence type="ECO:0000313" key="4">
    <source>
        <dbReference type="EMBL" id="ABD12690.1"/>
    </source>
</evidence>
<dbReference type="KEGG" id="fra:Francci3_3333"/>
<dbReference type="STRING" id="106370.Francci3_3333"/>
<evidence type="ECO:0000256" key="1">
    <source>
        <dbReference type="SAM" id="MobiDB-lite"/>
    </source>
</evidence>
<feature type="region of interest" description="Disordered" evidence="1">
    <location>
        <begin position="218"/>
        <end position="246"/>
    </location>
</feature>
<evidence type="ECO:0000259" key="3">
    <source>
        <dbReference type="SMART" id="SM00858"/>
    </source>
</evidence>
<reference evidence="4 5" key="1">
    <citation type="journal article" date="2007" name="Genome Res.">
        <title>Genome characteristics of facultatively symbiotic Frankia sp. strains reflect host range and host plant biogeography.</title>
        <authorList>
            <person name="Normand P."/>
            <person name="Lapierre P."/>
            <person name="Tisa L.S."/>
            <person name="Gogarten J.P."/>
            <person name="Alloisio N."/>
            <person name="Bagnarol E."/>
            <person name="Bassi C.A."/>
            <person name="Berry A.M."/>
            <person name="Bickhart D.M."/>
            <person name="Choisne N."/>
            <person name="Couloux A."/>
            <person name="Cournoyer B."/>
            <person name="Cruveiller S."/>
            <person name="Daubin V."/>
            <person name="Demange N."/>
            <person name="Francino M.P."/>
            <person name="Goltsman E."/>
            <person name="Huang Y."/>
            <person name="Kopp O.R."/>
            <person name="Labarre L."/>
            <person name="Lapidus A."/>
            <person name="Lavire C."/>
            <person name="Marechal J."/>
            <person name="Martinez M."/>
            <person name="Mastronunzio J.E."/>
            <person name="Mullin B.C."/>
            <person name="Niemann J."/>
            <person name="Pujic P."/>
            <person name="Rawnsley T."/>
            <person name="Rouy Z."/>
            <person name="Schenowitz C."/>
            <person name="Sellstedt A."/>
            <person name="Tavares F."/>
            <person name="Tomkins J.P."/>
            <person name="Vallenet D."/>
            <person name="Valverde C."/>
            <person name="Wall L.G."/>
            <person name="Wang Y."/>
            <person name="Medigue C."/>
            <person name="Benson D.R."/>
        </authorList>
    </citation>
    <scope>NUCLEOTIDE SEQUENCE [LARGE SCALE GENOMIC DNA]</scope>
    <source>
        <strain evidence="5">DSM 45818 / CECT 9043 / CcI3</strain>
    </source>
</reference>
<dbReference type="EMBL" id="CP000249">
    <property type="protein sequence ID" value="ABD12690.1"/>
    <property type="molecule type" value="Genomic_DNA"/>
</dbReference>
<evidence type="ECO:0000256" key="2">
    <source>
        <dbReference type="SAM" id="Phobius"/>
    </source>
</evidence>
<evidence type="ECO:0000313" key="5">
    <source>
        <dbReference type="Proteomes" id="UP000001937"/>
    </source>
</evidence>
<dbReference type="SMART" id="SM00858">
    <property type="entry name" value="SAF"/>
    <property type="match status" value="1"/>
</dbReference>
<dbReference type="Pfam" id="PF08666">
    <property type="entry name" value="SAF"/>
    <property type="match status" value="1"/>
</dbReference>
<keyword evidence="2" id="KW-1133">Transmembrane helix</keyword>
<dbReference type="AlphaFoldDB" id="Q2J7Q2"/>
<name>Q2J7Q2_FRACC</name>
<dbReference type="HOGENOM" id="CLU_1127763_0_0_11"/>
<dbReference type="CDD" id="cd11614">
    <property type="entry name" value="SAF_CpaB_FlgA_like"/>
    <property type="match status" value="1"/>
</dbReference>
<sequence length="246" mass="24334">MTRPARPTDHDWIADDLDPGPQSGVARRRWGGAAVALLLMVLGAAGALWLSSDDARRVEVVALARPLARGTVVAPADLAVVGVDARGGSVRLATPATARRALVGRPVLLDLPAGTLLSPEMVGSVTAPAGQVSIGVTVGPDGLPSASVRTGDAVGVLGFDTTTGRAVVLARDVRIAEVRPPAATGRSGDTVVYLALPERLAETVETAAMSEHGVRLFGVGGGSSPGPADGGPAGGSGDGPGQGGGG</sequence>
<dbReference type="RefSeq" id="WP_011437716.1">
    <property type="nucleotide sequence ID" value="NC_007777.1"/>
</dbReference>
<keyword evidence="2" id="KW-0812">Transmembrane</keyword>